<evidence type="ECO:0000256" key="9">
    <source>
        <dbReference type="ARBA" id="ARBA00023128"/>
    </source>
</evidence>
<feature type="domain" description="Mitochondrial escape protein 2 C-terminal" evidence="14">
    <location>
        <begin position="393"/>
        <end position="825"/>
    </location>
</feature>
<evidence type="ECO:0000256" key="3">
    <source>
        <dbReference type="ARBA" id="ARBA00020222"/>
    </source>
</evidence>
<sequence>MFSRLALSGYAVRSSSSRLLAPHWANYPNLNVRFNSTDAGKSDVEKLKSETDVNDSKQSAEITGVMDYLKLTEVLMFIDNVYPRWLTKLSYSRYFSFLKKFRNLFNDDKLKDRVNKLIQSDKKMLPVGTKCEEFVPFRRDGGAFVKFLVPPTSNLKELTETIEQNIQDNKAAYELIAGGLLTLFRSYPRAYRVKGTPWIEDLSRFPSSQLKVKFDGMPLTEEELYLLFRRYGLIVDIIPISSSTPYATIIFKTTDACIRAKNCLTGMVLNEGKTSLHLQYIPRQSVNHIKDFIVNHQRIAIPVLLALLATIAVFIFEPIREQFIEFKIRHVYSLDAHKDNWFVKAIYTPYRLVVSSINDGRHFLDDSIGLLRGKKKDSPELENLDADMFWSERTEKANQVKLWVCENANTFIIVKGPKGSGKREFVVEHALHLNEAFLKRVLEIDCDTLIKSRSDNAFLKSTASQLGYFPLFTWTNSISSFVDLGLQGLTGQKSGFSESKETQFKNMLLLTLVAIRKVALANFDAFKCEYEHQQQKKTSGDSVDKFVDIKEDDYLQLNPEAKPVIVINNFLRKAESSNDFIYKGLAEWAGQLIQSNTAHVIFITLDSGSTLHLTAALPNQVFKSISLADASLASARQYVSLQLQSEKNIYDLDECLEPIGGRMLDLQAFVRRVKSGESANDALKEMIHQAAEQITTFFLNISENPSAGSDVTWNTAQIWALMRVLAKEDSILFGELVKSPLFTSSYDTVSTLSVLEKNDLIALKRDKGIVSSITTGRPLYKAAFEELVSDEKVFKVYETYFYNALIKLENAKIAKLEDEIAKIGGLSDLKLMKDRLEYVAKKISASTEKVLGYEQQVKEIQNMSSQPKKTGLFGF</sequence>
<dbReference type="Proteomes" id="UP000182259">
    <property type="component" value="Chromosome II"/>
</dbReference>
<keyword evidence="8" id="KW-1133">Transmembrane helix</keyword>
<protein>
    <recommendedName>
        <fullName evidence="3 12">Mitochondrial escape protein 2</fullName>
    </recommendedName>
</protein>
<dbReference type="GO" id="GO:0003723">
    <property type="term" value="F:RNA binding"/>
    <property type="evidence" value="ECO:0007669"/>
    <property type="project" value="UniProtKB-UniRule"/>
</dbReference>
<dbReference type="Gene3D" id="3.30.70.330">
    <property type="match status" value="1"/>
</dbReference>
<dbReference type="Pfam" id="PF10443">
    <property type="entry name" value="RNA12"/>
    <property type="match status" value="1"/>
</dbReference>
<dbReference type="AlphaFoldDB" id="A0A1L0D7U8"/>
<feature type="domain" description="RRM" evidence="13">
    <location>
        <begin position="219"/>
        <end position="270"/>
    </location>
</feature>
<evidence type="ECO:0000256" key="11">
    <source>
        <dbReference type="ARBA" id="ARBA00025276"/>
    </source>
</evidence>
<keyword evidence="7" id="KW-0809">Transit peptide</keyword>
<comment type="similarity">
    <text evidence="2 12">Belongs to the YME2 family.</text>
</comment>
<dbReference type="InterPro" id="IPR012677">
    <property type="entry name" value="Nucleotide-bd_a/b_plait_sf"/>
</dbReference>
<keyword evidence="9 12" id="KW-0496">Mitochondrion</keyword>
<keyword evidence="4 12" id="KW-0507">mRNA processing</keyword>
<dbReference type="InterPro" id="IPR000504">
    <property type="entry name" value="RRM_dom"/>
</dbReference>
<comment type="function">
    <text evidence="11 12">Plays a role in maintaining the mitochondrial genome and in controlling the mtDNA escape. Involved in the regulation of mtDNA nucleotide structure and number. May have a dispensable role in early maturation of pre-rRNA.</text>
</comment>
<keyword evidence="6 12" id="KW-0999">Mitochondrion inner membrane</keyword>
<dbReference type="EMBL" id="LT635765">
    <property type="protein sequence ID" value="SGZ52596.1"/>
    <property type="molecule type" value="Genomic_DNA"/>
</dbReference>
<evidence type="ECO:0000256" key="7">
    <source>
        <dbReference type="ARBA" id="ARBA00022946"/>
    </source>
</evidence>
<dbReference type="CDD" id="cd12433">
    <property type="entry name" value="RRM_Yme2p_like"/>
    <property type="match status" value="1"/>
</dbReference>
<organism evidence="15 16">
    <name type="scientific">Sungouiella intermedia</name>
    <dbReference type="NCBI Taxonomy" id="45354"/>
    <lineage>
        <taxon>Eukaryota</taxon>
        <taxon>Fungi</taxon>
        <taxon>Dikarya</taxon>
        <taxon>Ascomycota</taxon>
        <taxon>Saccharomycotina</taxon>
        <taxon>Pichiomycetes</taxon>
        <taxon>Metschnikowiaceae</taxon>
        <taxon>Sungouiella</taxon>
    </lineage>
</organism>
<keyword evidence="12" id="KW-0694">RNA-binding</keyword>
<dbReference type="GO" id="GO:0006397">
    <property type="term" value="P:mRNA processing"/>
    <property type="evidence" value="ECO:0007669"/>
    <property type="project" value="UniProtKB-UniRule"/>
</dbReference>
<keyword evidence="10" id="KW-0472">Membrane</keyword>
<reference evidence="15 16" key="1">
    <citation type="submission" date="2016-10" db="EMBL/GenBank/DDBJ databases">
        <authorList>
            <person name="de Groot N.N."/>
        </authorList>
    </citation>
    <scope>NUCLEOTIDE SEQUENCE [LARGE SCALE GENOMIC DNA]</scope>
    <source>
        <strain evidence="15 16">PYCC 4715</strain>
    </source>
</reference>
<name>A0A1L0D7U8_9ASCO</name>
<evidence type="ECO:0000313" key="15">
    <source>
        <dbReference type="EMBL" id="SGZ52596.1"/>
    </source>
</evidence>
<dbReference type="PANTHER" id="PTHR32198:SF2">
    <property type="entry name" value="MITOCHONDRIAL ESCAPE PROTEIN 2"/>
    <property type="match status" value="1"/>
</dbReference>
<dbReference type="PANTHER" id="PTHR32198">
    <property type="entry name" value="MITOCHONDRIAL ESCAPE PROTEIN 2"/>
    <property type="match status" value="1"/>
</dbReference>
<dbReference type="SUPFAM" id="SSF54928">
    <property type="entry name" value="RNA-binding domain, RBD"/>
    <property type="match status" value="1"/>
</dbReference>
<proteinExistence type="inferred from homology"/>
<dbReference type="GO" id="GO:0005743">
    <property type="term" value="C:mitochondrial inner membrane"/>
    <property type="evidence" value="ECO:0007669"/>
    <property type="project" value="UniProtKB-SubCell"/>
</dbReference>
<keyword evidence="5" id="KW-0812">Transmembrane</keyword>
<dbReference type="InterPro" id="IPR035979">
    <property type="entry name" value="RBD_domain_sf"/>
</dbReference>
<evidence type="ECO:0000256" key="2">
    <source>
        <dbReference type="ARBA" id="ARBA00010320"/>
    </source>
</evidence>
<accession>A0A1L0D7U8</accession>
<evidence type="ECO:0000256" key="8">
    <source>
        <dbReference type="ARBA" id="ARBA00022989"/>
    </source>
</evidence>
<gene>
    <name evidence="15" type="ORF">SAMEA4029009_CIC11G00000003958</name>
</gene>
<evidence type="ECO:0000256" key="4">
    <source>
        <dbReference type="ARBA" id="ARBA00022664"/>
    </source>
</evidence>
<evidence type="ECO:0000256" key="1">
    <source>
        <dbReference type="ARBA" id="ARBA00004434"/>
    </source>
</evidence>
<evidence type="ECO:0000256" key="5">
    <source>
        <dbReference type="ARBA" id="ARBA00022692"/>
    </source>
</evidence>
<evidence type="ECO:0000256" key="10">
    <source>
        <dbReference type="ARBA" id="ARBA00023136"/>
    </source>
</evidence>
<dbReference type="Pfam" id="PF00076">
    <property type="entry name" value="RRM_1"/>
    <property type="match status" value="1"/>
</dbReference>
<comment type="subcellular location">
    <subcellularLocation>
        <location evidence="1 12">Mitochondrion inner membrane</location>
        <topology evidence="1 12">Single-pass membrane protein</topology>
    </subcellularLocation>
</comment>
<dbReference type="InterPro" id="IPR039627">
    <property type="entry name" value="Yme2_C"/>
</dbReference>
<dbReference type="InterPro" id="IPR034260">
    <property type="entry name" value="Yme2_RRM"/>
</dbReference>
<dbReference type="InterPro" id="IPR018850">
    <property type="entry name" value="Mt_escape_2_C"/>
</dbReference>
<evidence type="ECO:0000313" key="16">
    <source>
        <dbReference type="Proteomes" id="UP000182259"/>
    </source>
</evidence>
<evidence type="ECO:0000259" key="13">
    <source>
        <dbReference type="Pfam" id="PF00076"/>
    </source>
</evidence>
<evidence type="ECO:0000256" key="6">
    <source>
        <dbReference type="ARBA" id="ARBA00022792"/>
    </source>
</evidence>
<evidence type="ECO:0000256" key="12">
    <source>
        <dbReference type="RuleBase" id="RU367108"/>
    </source>
</evidence>
<evidence type="ECO:0000259" key="14">
    <source>
        <dbReference type="Pfam" id="PF10443"/>
    </source>
</evidence>